<gene>
    <name evidence="1" type="ORF">HPB50_005160</name>
</gene>
<dbReference type="EMBL" id="CM023484">
    <property type="protein sequence ID" value="KAH6932389.1"/>
    <property type="molecule type" value="Genomic_DNA"/>
</dbReference>
<evidence type="ECO:0000313" key="2">
    <source>
        <dbReference type="Proteomes" id="UP000821845"/>
    </source>
</evidence>
<sequence length="433" mass="48746">MDRRGDGVSFSSRSSSSSNEEFVTGDGGRWRRFKTGIFIAVAVVILSTFIAALAVPLKKAALSVEDGVEAPKSTSLPWRERQHESRVPRILLWTSPVAQPATKVHASHPVPHFAGSWMFRCPLPLKETVTCELTMEHDRTNESDALVFLGENITASLLPQFRTARQLWVFAAAADLPPPGVHKRLSQISGIFNWTMGRRVGADITVAYRTYECIGSDEDIRTHKDTELHGHKHKRHAAWIVGNCEHKSFTNARRHFMGNSVTGSQRRGAIHVHLLQACGINECGSRRNCVRRIAQKYHFIIVSRVPECFQSASEIVYEAFAYNVVPVLLETETSVDFPPKSVISFSTMPNSGELAAYLRLLILFPPLYRQYFEWKRECTVKPPMTGGLCSLCGALHEKPLRKSRVNSVLEWWEQPRHCMHNLSAILKNSSFIN</sequence>
<dbReference type="Proteomes" id="UP000821845">
    <property type="component" value="Chromosome 4"/>
</dbReference>
<evidence type="ECO:0000313" key="1">
    <source>
        <dbReference type="EMBL" id="KAH6932389.1"/>
    </source>
</evidence>
<protein>
    <submittedName>
        <fullName evidence="1">Uncharacterized protein</fullName>
    </submittedName>
</protein>
<keyword evidence="2" id="KW-1185">Reference proteome</keyword>
<proteinExistence type="predicted"/>
<comment type="caution">
    <text evidence="1">The sequence shown here is derived from an EMBL/GenBank/DDBJ whole genome shotgun (WGS) entry which is preliminary data.</text>
</comment>
<accession>A0ACB7SF37</accession>
<reference evidence="1" key="1">
    <citation type="submission" date="2020-05" db="EMBL/GenBank/DDBJ databases">
        <title>Large-scale comparative analyses of tick genomes elucidate their genetic diversity and vector capacities.</title>
        <authorList>
            <person name="Jia N."/>
            <person name="Wang J."/>
            <person name="Shi W."/>
            <person name="Du L."/>
            <person name="Sun Y."/>
            <person name="Zhan W."/>
            <person name="Jiang J."/>
            <person name="Wang Q."/>
            <person name="Zhang B."/>
            <person name="Ji P."/>
            <person name="Sakyi L.B."/>
            <person name="Cui X."/>
            <person name="Yuan T."/>
            <person name="Jiang B."/>
            <person name="Yang W."/>
            <person name="Lam T.T.-Y."/>
            <person name="Chang Q."/>
            <person name="Ding S."/>
            <person name="Wang X."/>
            <person name="Zhu J."/>
            <person name="Ruan X."/>
            <person name="Zhao L."/>
            <person name="Wei J."/>
            <person name="Que T."/>
            <person name="Du C."/>
            <person name="Cheng J."/>
            <person name="Dai P."/>
            <person name="Han X."/>
            <person name="Huang E."/>
            <person name="Gao Y."/>
            <person name="Liu J."/>
            <person name="Shao H."/>
            <person name="Ye R."/>
            <person name="Li L."/>
            <person name="Wei W."/>
            <person name="Wang X."/>
            <person name="Wang C."/>
            <person name="Yang T."/>
            <person name="Huo Q."/>
            <person name="Li W."/>
            <person name="Guo W."/>
            <person name="Chen H."/>
            <person name="Zhou L."/>
            <person name="Ni X."/>
            <person name="Tian J."/>
            <person name="Zhou Y."/>
            <person name="Sheng Y."/>
            <person name="Liu T."/>
            <person name="Pan Y."/>
            <person name="Xia L."/>
            <person name="Li J."/>
            <person name="Zhao F."/>
            <person name="Cao W."/>
        </authorList>
    </citation>
    <scope>NUCLEOTIDE SEQUENCE</scope>
    <source>
        <strain evidence="1">Hyas-2018</strain>
    </source>
</reference>
<name>A0ACB7SF37_HYAAI</name>
<organism evidence="1 2">
    <name type="scientific">Hyalomma asiaticum</name>
    <name type="common">Tick</name>
    <dbReference type="NCBI Taxonomy" id="266040"/>
    <lineage>
        <taxon>Eukaryota</taxon>
        <taxon>Metazoa</taxon>
        <taxon>Ecdysozoa</taxon>
        <taxon>Arthropoda</taxon>
        <taxon>Chelicerata</taxon>
        <taxon>Arachnida</taxon>
        <taxon>Acari</taxon>
        <taxon>Parasitiformes</taxon>
        <taxon>Ixodida</taxon>
        <taxon>Ixodoidea</taxon>
        <taxon>Ixodidae</taxon>
        <taxon>Hyalomminae</taxon>
        <taxon>Hyalomma</taxon>
    </lineage>
</organism>